<organism evidence="1 2">
    <name type="scientific">Entotheonella factor</name>
    <dbReference type="NCBI Taxonomy" id="1429438"/>
    <lineage>
        <taxon>Bacteria</taxon>
        <taxon>Pseudomonadati</taxon>
        <taxon>Nitrospinota/Tectimicrobiota group</taxon>
        <taxon>Candidatus Tectimicrobiota</taxon>
        <taxon>Candidatus Entotheonellia</taxon>
        <taxon>Candidatus Entotheonellales</taxon>
        <taxon>Candidatus Entotheonellaceae</taxon>
        <taxon>Candidatus Entotheonella</taxon>
    </lineage>
</organism>
<dbReference type="AlphaFoldDB" id="W4LVN9"/>
<reference evidence="1 2" key="1">
    <citation type="journal article" date="2014" name="Nature">
        <title>An environmental bacterial taxon with a large and distinct metabolic repertoire.</title>
        <authorList>
            <person name="Wilson M.C."/>
            <person name="Mori T."/>
            <person name="Ruckert C."/>
            <person name="Uria A.R."/>
            <person name="Helf M.J."/>
            <person name="Takada K."/>
            <person name="Gernert C."/>
            <person name="Steffens U.A."/>
            <person name="Heycke N."/>
            <person name="Schmitt S."/>
            <person name="Rinke C."/>
            <person name="Helfrich E.J."/>
            <person name="Brachmann A.O."/>
            <person name="Gurgui C."/>
            <person name="Wakimoto T."/>
            <person name="Kracht M."/>
            <person name="Crusemann M."/>
            <person name="Hentschel U."/>
            <person name="Abe I."/>
            <person name="Matsunaga S."/>
            <person name="Kalinowski J."/>
            <person name="Takeyama H."/>
            <person name="Piel J."/>
        </authorList>
    </citation>
    <scope>NUCLEOTIDE SEQUENCE [LARGE SCALE GENOMIC DNA]</scope>
    <source>
        <strain evidence="2">TSY1</strain>
    </source>
</reference>
<accession>W4LVN9</accession>
<sequence>MSPPLHDAMIEIAEAYARVRTLTPHARHWVEAHVTLAQVRLWCDGVLEVPPHAISDLLLAMLTTGLKLVPETHRRVIRRNQLTVPHHVLHVSPH</sequence>
<dbReference type="HOGENOM" id="CLU_2380860_0_0_7"/>
<dbReference type="Proteomes" id="UP000019141">
    <property type="component" value="Unassembled WGS sequence"/>
</dbReference>
<keyword evidence="2" id="KW-1185">Reference proteome</keyword>
<evidence type="ECO:0000313" key="2">
    <source>
        <dbReference type="Proteomes" id="UP000019141"/>
    </source>
</evidence>
<gene>
    <name evidence="1" type="ORF">ETSY1_05965</name>
</gene>
<protein>
    <submittedName>
        <fullName evidence="1">Uncharacterized protein</fullName>
    </submittedName>
</protein>
<proteinExistence type="predicted"/>
<name>W4LVN9_ENTF1</name>
<dbReference type="EMBL" id="AZHW01000199">
    <property type="protein sequence ID" value="ETX01806.1"/>
    <property type="molecule type" value="Genomic_DNA"/>
</dbReference>
<comment type="caution">
    <text evidence="1">The sequence shown here is derived from an EMBL/GenBank/DDBJ whole genome shotgun (WGS) entry which is preliminary data.</text>
</comment>
<evidence type="ECO:0000313" key="1">
    <source>
        <dbReference type="EMBL" id="ETX01806.1"/>
    </source>
</evidence>